<feature type="repeat" description="ARM" evidence="2">
    <location>
        <begin position="290"/>
        <end position="333"/>
    </location>
</feature>
<name>A0ABP0TWY3_9BRYO</name>
<organism evidence="4 5">
    <name type="scientific">Sphagnum troendelagicum</name>
    <dbReference type="NCBI Taxonomy" id="128251"/>
    <lineage>
        <taxon>Eukaryota</taxon>
        <taxon>Viridiplantae</taxon>
        <taxon>Streptophyta</taxon>
        <taxon>Embryophyta</taxon>
        <taxon>Bryophyta</taxon>
        <taxon>Sphagnophytina</taxon>
        <taxon>Sphagnopsida</taxon>
        <taxon>Sphagnales</taxon>
        <taxon>Sphagnaceae</taxon>
        <taxon>Sphagnum</taxon>
    </lineage>
</organism>
<accession>A0ABP0TWY3</accession>
<protein>
    <recommendedName>
        <fullName evidence="6">RING-type E3 ubiquitin transferase</fullName>
    </recommendedName>
</protein>
<keyword evidence="5" id="KW-1185">Reference proteome</keyword>
<evidence type="ECO:0000313" key="4">
    <source>
        <dbReference type="EMBL" id="CAK9207091.1"/>
    </source>
</evidence>
<keyword evidence="1" id="KW-0833">Ubl conjugation pathway</keyword>
<dbReference type="PANTHER" id="PTHR23315:SF339">
    <property type="entry name" value="U-BOX DOMAIN-CONTAINING PROTEIN 40"/>
    <property type="match status" value="1"/>
</dbReference>
<dbReference type="Proteomes" id="UP001497512">
    <property type="component" value="Chromosome 15"/>
</dbReference>
<dbReference type="Gene3D" id="1.25.10.10">
    <property type="entry name" value="Leucine-rich Repeat Variant"/>
    <property type="match status" value="3"/>
</dbReference>
<proteinExistence type="predicted"/>
<evidence type="ECO:0000256" key="2">
    <source>
        <dbReference type="PROSITE-ProRule" id="PRU00259"/>
    </source>
</evidence>
<feature type="region of interest" description="Disordered" evidence="3">
    <location>
        <begin position="1"/>
        <end position="30"/>
    </location>
</feature>
<dbReference type="SMART" id="SM00185">
    <property type="entry name" value="ARM"/>
    <property type="match status" value="5"/>
</dbReference>
<dbReference type="InterPro" id="IPR016024">
    <property type="entry name" value="ARM-type_fold"/>
</dbReference>
<feature type="compositionally biased region" description="Polar residues" evidence="3">
    <location>
        <begin position="1"/>
        <end position="15"/>
    </location>
</feature>
<dbReference type="PROSITE" id="PS50176">
    <property type="entry name" value="ARM_REPEAT"/>
    <property type="match status" value="2"/>
</dbReference>
<dbReference type="PANTHER" id="PTHR23315">
    <property type="entry name" value="U BOX DOMAIN-CONTAINING"/>
    <property type="match status" value="1"/>
</dbReference>
<evidence type="ECO:0000313" key="5">
    <source>
        <dbReference type="Proteomes" id="UP001497512"/>
    </source>
</evidence>
<dbReference type="SUPFAM" id="SSF57850">
    <property type="entry name" value="RING/U-box"/>
    <property type="match status" value="1"/>
</dbReference>
<dbReference type="Gene3D" id="3.30.40.10">
    <property type="entry name" value="Zinc/RING finger domain, C3HC4 (zinc finger)"/>
    <property type="match status" value="1"/>
</dbReference>
<evidence type="ECO:0008006" key="6">
    <source>
        <dbReference type="Google" id="ProtNLM"/>
    </source>
</evidence>
<dbReference type="InterPro" id="IPR000225">
    <property type="entry name" value="Armadillo"/>
</dbReference>
<dbReference type="InterPro" id="IPR013083">
    <property type="entry name" value="Znf_RING/FYVE/PHD"/>
</dbReference>
<feature type="repeat" description="ARM" evidence="2">
    <location>
        <begin position="373"/>
        <end position="415"/>
    </location>
</feature>
<gene>
    <name evidence="4" type="ORF">CSSPTR1EN2_LOCUS8675</name>
</gene>
<sequence>MSFGNVISESQQQRMLQGPRSRRDEAPRMVNIRTKRNQNLSPPLHATSGHSYERSCIELWFQRGYRHCFKSGMTIELPLVCIPNLQLGTAIAVWCHERQVPRPRVPSLKLARDLLERSLSRAAVCDDRSHSPSSRPPIWFANELQDDIQQQPGFFADDDALEVAYQSLEQRHQRQQSRECNKIKDNSNKVPDSRYAHSALCKGSTDEVHTSEEFVADGIASALKTKHYFSHSDEVELDWPQAAAAAAGIEDKILCKLRHKKAVEQEKGATELRYLTREVVNYQITLCTPAVLTALVQLLQQSKHAGVLSNATAAIMNLSLPNQNKVKIVSAGAIPHIVEVLKSNAQEAHVHAAGVLFSLVINDEIRETDRFLHAIPPLIDLLKSEPLEAQHDAAMALYHLSSSQINRTKLIQAGGVAILLGVVEEDSSILARIALLTLSKLAAVTEGHNAICEANGVKKLVNILALRSLPPPLGPVDDDAAVKGLNDWASVREHAAAVLLQLSHQNSQFKMQALDAGIIRPLQKLVEHGTKRAKRKAVALLQKFE</sequence>
<evidence type="ECO:0000256" key="1">
    <source>
        <dbReference type="ARBA" id="ARBA00022786"/>
    </source>
</evidence>
<reference evidence="4" key="1">
    <citation type="submission" date="2024-02" db="EMBL/GenBank/DDBJ databases">
        <authorList>
            <consortium name="ELIXIR-Norway"/>
            <consortium name="Elixir Norway"/>
        </authorList>
    </citation>
    <scope>NUCLEOTIDE SEQUENCE</scope>
</reference>
<dbReference type="InterPro" id="IPR011989">
    <property type="entry name" value="ARM-like"/>
</dbReference>
<evidence type="ECO:0000256" key="3">
    <source>
        <dbReference type="SAM" id="MobiDB-lite"/>
    </source>
</evidence>
<dbReference type="EMBL" id="OZ019907">
    <property type="protein sequence ID" value="CAK9207091.1"/>
    <property type="molecule type" value="Genomic_DNA"/>
</dbReference>
<dbReference type="SUPFAM" id="SSF48371">
    <property type="entry name" value="ARM repeat"/>
    <property type="match status" value="1"/>
</dbReference>